<dbReference type="AlphaFoldDB" id="A0A540NI25"/>
<organism evidence="2 3">
    <name type="scientific">Malus baccata</name>
    <name type="common">Siberian crab apple</name>
    <name type="synonym">Pyrus baccata</name>
    <dbReference type="NCBI Taxonomy" id="106549"/>
    <lineage>
        <taxon>Eukaryota</taxon>
        <taxon>Viridiplantae</taxon>
        <taxon>Streptophyta</taxon>
        <taxon>Embryophyta</taxon>
        <taxon>Tracheophyta</taxon>
        <taxon>Spermatophyta</taxon>
        <taxon>Magnoliopsida</taxon>
        <taxon>eudicotyledons</taxon>
        <taxon>Gunneridae</taxon>
        <taxon>Pentapetalae</taxon>
        <taxon>rosids</taxon>
        <taxon>fabids</taxon>
        <taxon>Rosales</taxon>
        <taxon>Rosaceae</taxon>
        <taxon>Amygdaloideae</taxon>
        <taxon>Maleae</taxon>
        <taxon>Malus</taxon>
    </lineage>
</organism>
<accession>A0A540NI25</accession>
<protein>
    <submittedName>
        <fullName evidence="2">Uncharacterized protein</fullName>
    </submittedName>
</protein>
<reference evidence="2 3" key="1">
    <citation type="journal article" date="2019" name="G3 (Bethesda)">
        <title>Sequencing of a Wild Apple (Malus baccata) Genome Unravels the Differences Between Cultivated and Wild Apple Species Regarding Disease Resistance and Cold Tolerance.</title>
        <authorList>
            <person name="Chen X."/>
        </authorList>
    </citation>
    <scope>NUCLEOTIDE SEQUENCE [LARGE SCALE GENOMIC DNA]</scope>
    <source>
        <strain evidence="3">cv. Shandingzi</strain>
        <tissue evidence="2">Leaves</tissue>
    </source>
</reference>
<sequence length="72" mass="7786">MARKSSNDMDGRGETKTTHATKPPSLPPPQTQRGHNDISKGRALGCPNNRYKTACKYATHYDGAQEATAGKL</sequence>
<gene>
    <name evidence="2" type="ORF">C1H46_003594</name>
</gene>
<comment type="caution">
    <text evidence="2">The sequence shown here is derived from an EMBL/GenBank/DDBJ whole genome shotgun (WGS) entry which is preliminary data.</text>
</comment>
<evidence type="ECO:0000256" key="1">
    <source>
        <dbReference type="SAM" id="MobiDB-lite"/>
    </source>
</evidence>
<keyword evidence="3" id="KW-1185">Reference proteome</keyword>
<evidence type="ECO:0000313" key="3">
    <source>
        <dbReference type="Proteomes" id="UP000315295"/>
    </source>
</evidence>
<dbReference type="EMBL" id="VIEB01000037">
    <property type="protein sequence ID" value="TQE10691.1"/>
    <property type="molecule type" value="Genomic_DNA"/>
</dbReference>
<evidence type="ECO:0000313" key="2">
    <source>
        <dbReference type="EMBL" id="TQE10691.1"/>
    </source>
</evidence>
<dbReference type="Proteomes" id="UP000315295">
    <property type="component" value="Unassembled WGS sequence"/>
</dbReference>
<feature type="compositionally biased region" description="Basic and acidic residues" evidence="1">
    <location>
        <begin position="1"/>
        <end position="17"/>
    </location>
</feature>
<proteinExistence type="predicted"/>
<name>A0A540NI25_MALBA</name>
<feature type="region of interest" description="Disordered" evidence="1">
    <location>
        <begin position="1"/>
        <end position="49"/>
    </location>
</feature>